<keyword evidence="2" id="KW-1185">Reference proteome</keyword>
<dbReference type="Proteomes" id="UP001055072">
    <property type="component" value="Unassembled WGS sequence"/>
</dbReference>
<dbReference type="EMBL" id="MU274901">
    <property type="protein sequence ID" value="KAI0093539.1"/>
    <property type="molecule type" value="Genomic_DNA"/>
</dbReference>
<proteinExistence type="predicted"/>
<name>A0ACB8UH77_9APHY</name>
<evidence type="ECO:0000313" key="2">
    <source>
        <dbReference type="Proteomes" id="UP001055072"/>
    </source>
</evidence>
<accession>A0ACB8UH77</accession>
<reference evidence="1" key="1">
    <citation type="journal article" date="2021" name="Environ. Microbiol.">
        <title>Gene family expansions and transcriptome signatures uncover fungal adaptations to wood decay.</title>
        <authorList>
            <person name="Hage H."/>
            <person name="Miyauchi S."/>
            <person name="Viragh M."/>
            <person name="Drula E."/>
            <person name="Min B."/>
            <person name="Chaduli D."/>
            <person name="Navarro D."/>
            <person name="Favel A."/>
            <person name="Norest M."/>
            <person name="Lesage-Meessen L."/>
            <person name="Balint B."/>
            <person name="Merenyi Z."/>
            <person name="de Eugenio L."/>
            <person name="Morin E."/>
            <person name="Martinez A.T."/>
            <person name="Baldrian P."/>
            <person name="Stursova M."/>
            <person name="Martinez M.J."/>
            <person name="Novotny C."/>
            <person name="Magnuson J.K."/>
            <person name="Spatafora J.W."/>
            <person name="Maurice S."/>
            <person name="Pangilinan J."/>
            <person name="Andreopoulos W."/>
            <person name="LaButti K."/>
            <person name="Hundley H."/>
            <person name="Na H."/>
            <person name="Kuo A."/>
            <person name="Barry K."/>
            <person name="Lipzen A."/>
            <person name="Henrissat B."/>
            <person name="Riley R."/>
            <person name="Ahrendt S."/>
            <person name="Nagy L.G."/>
            <person name="Grigoriev I.V."/>
            <person name="Martin F."/>
            <person name="Rosso M.N."/>
        </authorList>
    </citation>
    <scope>NUCLEOTIDE SEQUENCE</scope>
    <source>
        <strain evidence="1">CBS 384.51</strain>
    </source>
</reference>
<evidence type="ECO:0000313" key="1">
    <source>
        <dbReference type="EMBL" id="KAI0093539.1"/>
    </source>
</evidence>
<sequence>MSLEEATHKSADTCTEAGEEEEVSRRGGPGDLMLLKEEGEWASGASCKLDCRRARGRQWGGWREEGPRRAREGMGGRRKQTNERTGVICFLGSEWNDAQLGDSTTQTTTSSTLFPVSAASGNLSHAALSASQSQLATVVSASRKSISPH</sequence>
<protein>
    <submittedName>
        <fullName evidence="1">Uncharacterized protein</fullName>
    </submittedName>
</protein>
<organism evidence="1 2">
    <name type="scientific">Irpex rosettiformis</name>
    <dbReference type="NCBI Taxonomy" id="378272"/>
    <lineage>
        <taxon>Eukaryota</taxon>
        <taxon>Fungi</taxon>
        <taxon>Dikarya</taxon>
        <taxon>Basidiomycota</taxon>
        <taxon>Agaricomycotina</taxon>
        <taxon>Agaricomycetes</taxon>
        <taxon>Polyporales</taxon>
        <taxon>Irpicaceae</taxon>
        <taxon>Irpex</taxon>
    </lineage>
</organism>
<gene>
    <name evidence="1" type="ORF">BDY19DRAFT_902320</name>
</gene>
<comment type="caution">
    <text evidence="1">The sequence shown here is derived from an EMBL/GenBank/DDBJ whole genome shotgun (WGS) entry which is preliminary data.</text>
</comment>